<feature type="domain" description="RPAP1/MINIYO-like TPR repeats" evidence="8">
    <location>
        <begin position="1659"/>
        <end position="1776"/>
    </location>
</feature>
<dbReference type="EMBL" id="KE346366">
    <property type="protein sequence ID" value="KJE94190.1"/>
    <property type="molecule type" value="Genomic_DNA"/>
</dbReference>
<evidence type="ECO:0000259" key="6">
    <source>
        <dbReference type="Pfam" id="PF08620"/>
    </source>
</evidence>
<dbReference type="InterPro" id="IPR057989">
    <property type="entry name" value="TPR_RPAP1/MINIYO-like"/>
</dbReference>
<proteinExistence type="inferred from homology"/>
<feature type="region of interest" description="Disordered" evidence="5">
    <location>
        <begin position="747"/>
        <end position="775"/>
    </location>
</feature>
<evidence type="ECO:0000256" key="3">
    <source>
        <dbReference type="ARBA" id="ARBA00023163"/>
    </source>
</evidence>
<dbReference type="Pfam" id="PF25766">
    <property type="entry name" value="TPR_RPAP1"/>
    <property type="match status" value="1"/>
</dbReference>
<feature type="region of interest" description="Disordered" evidence="5">
    <location>
        <begin position="110"/>
        <end position="138"/>
    </location>
</feature>
<feature type="compositionally biased region" description="Basic and acidic residues" evidence="5">
    <location>
        <begin position="408"/>
        <end position="419"/>
    </location>
</feature>
<evidence type="ECO:0008006" key="11">
    <source>
        <dbReference type="Google" id="ProtNLM"/>
    </source>
</evidence>
<feature type="region of interest" description="Disordered" evidence="5">
    <location>
        <begin position="450"/>
        <end position="481"/>
    </location>
</feature>
<dbReference type="eggNOG" id="KOG4732">
    <property type="taxonomic scope" value="Eukaryota"/>
</dbReference>
<evidence type="ECO:0000256" key="5">
    <source>
        <dbReference type="SAM" id="MobiDB-lite"/>
    </source>
</evidence>
<feature type="compositionally biased region" description="Polar residues" evidence="5">
    <location>
        <begin position="451"/>
        <end position="462"/>
    </location>
</feature>
<keyword evidence="10" id="KW-1185">Reference proteome</keyword>
<dbReference type="Pfam" id="PF08621">
    <property type="entry name" value="RPAP1_N"/>
    <property type="match status" value="1"/>
</dbReference>
<keyword evidence="4" id="KW-0539">Nucleus</keyword>
<dbReference type="STRING" id="595528.A0A0D2WQY1"/>
<gene>
    <name evidence="9" type="ORF">CAOG_004870</name>
</gene>
<sequence>MIRNCMFSNLKRSPVASPASAIACTPALFPQRHAHPPILHACIAHSLLLCSIVHMSTHPSARSRRQPAASDGADADQAELMRLQHEFESSGARPAAASLRRAAPPVAVAASSSSLVSTSTTSTPSTPSTAAAAAARPSAPAPARDVIQLTGAALAAAGDASVAHSSGANVVASSSSASTAGTTKKPSKFALQRIEEQQRAAQAQLSRAAPAVRSSDVMMDGMEESVPTGRIALDMFEEMDRQDTSMSALLSRVVEKERVVFTPRVASVPLERGFPAAQSVDWRALQASEQPDSTSGLNFTQLKQPEGPKSKRSIFSQMFDAQREVDKQRAIDAAQAQLGSADRPPASKIPAATLPQVEQAASSKPLIVERDIIKLSDKLVIKPLVVPDTAAGPAKNSEVDFLAPLPTSERDQIATENDNRLSSMSKAEILEAQEEIRRLLGPDAIRLLTTGKRQQQPNSSGSVPIPNAASDPSNSASSSSVGAASVASLPAQVEAAAPANDTLLPSDPDAAEAKRALDTLLDANHRSNKEWVNMDVVEQDKLAWIVTPADKPMAAFPQQHAPSQSAETSPDAATSSSSNTTGMLNITQRADGTLDVQTPRDQAQQEAAGANAPGTKVRFDFQGAVVPLGADIPADRALHHHGDEPDAAGYTIGELLILARSALPAQNVLALNLLANIAGNAWLGQFANSIHASVLETLVDGISLPLVLRHALDSTHSSVMAAAIRCLASLSCPGLHASDTRRRTLAAADAAASSRSASSQPLQPSRRQQQLDTEFVASRSVSAPEERYLDDNFLFAYRGYELPSFRPTVQLATAAQEQQQQERKQQSFDMNDDNDAPQLTDEQKAKHDIVIGFLDMQLLDRLRYILEVCQLPGVADDVLRILIRIARHSFQGASHIVNTPRLITYIRDAFLATQLPAVAGASPQSAADVYAKPRALAIKLMRVITQVDRSLATTLISNSVPQAVMPFLLQGPVDALGELEPAAGLDHLVELARADSMSAEDVDARFALAIETLNLWRALALYGLYCDPWKTLFGSMMEQFLAVARLDWSTLLSATLLDLPRGQAIAANLLDWTVAFVNLAAALTIVAADPQQAVPTHAVHWSHAADLHEPIALLLANCSLVVSHARDQQLQDRAMFVLSVQSRITSACFRFFSVYTSGARQQVPAQDAVQVRVGACVRTVLLPRVLSLLPQTLSRLPIAAAERLGSEDANLTAALSAIFEASSSLAALPSLPIRQRFSHFDDALELALSLLRFVNALLVSDPAFAAAVLPAVVSPFADAYIAAYTQQNPVSSVKQQQEAEAAIVSGQPATSTGTASFAGYVGRRQGYVAFELLEALRLAWDGVLASGLEEDSQQATEALSARVKQQRLGLCIFERLHSGDEYLAKHLLVHVLTRPVTRDFASTEDAHAVFFEKVATAPTDLVALGWKAENLLRQPRGAEVLRGAYLHLLAPTATISHAEARHSHLPLRLGSFVLPSGKQFPPPADWMYGPIAKFQSDATKLLASVGPLFELRKKDNRAFFGDQNVDHVTAIQAETLQFVAYFELLHGAHTTACAVALGVKVARMMLVFLTQGDGWRDDQVQACLRTLLANVVSHSQLAGAPTSLITERAPAWTAPSGDALPSSSALFATLLPPPPPPATKPATLQRRRPLHLTDMTVPRFDAMYREFVQRFLGVSFSDPVFGSFVLLCQIPSVSPGTAAARRMLWTEHSDALRMLLVDPVRDLPFHPAHLLDPLELDVPLLEAMARALLAGQAQRAWSSVLYGVALHHVVAFAFEHGVWALPLSSNVSADANTDSADVGLLQPAENPAESGDVLVAKLAASRQSILTAILACQLHEPVRDLLTYQPLLRFAAKPDASRLAILRKLAGDAKIDSIPNSLVREWLGSSMQ</sequence>
<dbReference type="Pfam" id="PF08620">
    <property type="entry name" value="RPAP1_C"/>
    <property type="match status" value="1"/>
</dbReference>
<feature type="domain" description="RPAP1 N-terminal" evidence="7">
    <location>
        <begin position="412"/>
        <end position="448"/>
    </location>
</feature>
<dbReference type="InterPro" id="IPR039913">
    <property type="entry name" value="RPAP1/Rba50"/>
</dbReference>
<dbReference type="GO" id="GO:0006366">
    <property type="term" value="P:transcription by RNA polymerase II"/>
    <property type="evidence" value="ECO:0007669"/>
    <property type="project" value="InterPro"/>
</dbReference>
<feature type="compositionally biased region" description="Polar residues" evidence="5">
    <location>
        <begin position="287"/>
        <end position="303"/>
    </location>
</feature>
<dbReference type="InterPro" id="IPR013929">
    <property type="entry name" value="RPAP1_C"/>
</dbReference>
<feature type="compositionally biased region" description="Low complexity" evidence="5">
    <location>
        <begin position="747"/>
        <end position="770"/>
    </location>
</feature>
<feature type="domain" description="RPAP1 C-terminal" evidence="6">
    <location>
        <begin position="617"/>
        <end position="678"/>
    </location>
</feature>
<dbReference type="InParanoid" id="A0A0D2WQY1"/>
<keyword evidence="3" id="KW-0804">Transcription</keyword>
<feature type="region of interest" description="Disordered" evidence="5">
    <location>
        <begin position="555"/>
        <end position="583"/>
    </location>
</feature>
<evidence type="ECO:0000313" key="10">
    <source>
        <dbReference type="Proteomes" id="UP000008743"/>
    </source>
</evidence>
<accession>A0A0D2WQY1</accession>
<feature type="region of interest" description="Disordered" evidence="5">
    <location>
        <begin position="392"/>
        <end position="421"/>
    </location>
</feature>
<dbReference type="Proteomes" id="UP000008743">
    <property type="component" value="Unassembled WGS sequence"/>
</dbReference>
<reference evidence="10" key="1">
    <citation type="submission" date="2011-02" db="EMBL/GenBank/DDBJ databases">
        <title>The Genome Sequence of Capsaspora owczarzaki ATCC 30864.</title>
        <authorList>
            <person name="Russ C."/>
            <person name="Cuomo C."/>
            <person name="Burger G."/>
            <person name="Gray M.W."/>
            <person name="Holland P.W.H."/>
            <person name="King N."/>
            <person name="Lang F.B.F."/>
            <person name="Roger A.J."/>
            <person name="Ruiz-Trillo I."/>
            <person name="Young S.K."/>
            <person name="Zeng Q."/>
            <person name="Gargeya S."/>
            <person name="Alvarado L."/>
            <person name="Berlin A."/>
            <person name="Chapman S.B."/>
            <person name="Chen Z."/>
            <person name="Freedman E."/>
            <person name="Gellesch M."/>
            <person name="Goldberg J."/>
            <person name="Griggs A."/>
            <person name="Gujja S."/>
            <person name="Heilman E."/>
            <person name="Heiman D."/>
            <person name="Howarth C."/>
            <person name="Mehta T."/>
            <person name="Neiman D."/>
            <person name="Pearson M."/>
            <person name="Roberts A."/>
            <person name="Saif S."/>
            <person name="Shea T."/>
            <person name="Shenoy N."/>
            <person name="Sisk P."/>
            <person name="Stolte C."/>
            <person name="Sykes S."/>
            <person name="White J."/>
            <person name="Yandava C."/>
            <person name="Haas B."/>
            <person name="Nusbaum C."/>
            <person name="Birren B."/>
        </authorList>
    </citation>
    <scope>NUCLEOTIDE SEQUENCE</scope>
    <source>
        <strain evidence="10">ATCC 30864</strain>
    </source>
</reference>
<dbReference type="InterPro" id="IPR013930">
    <property type="entry name" value="RPAP1_N"/>
</dbReference>
<feature type="compositionally biased region" description="Low complexity" evidence="5">
    <location>
        <begin position="467"/>
        <end position="481"/>
    </location>
</feature>
<comment type="subcellular location">
    <subcellularLocation>
        <location evidence="1">Nucleus</location>
    </subcellularLocation>
</comment>
<evidence type="ECO:0000313" key="9">
    <source>
        <dbReference type="EMBL" id="KJE94190.1"/>
    </source>
</evidence>
<dbReference type="PANTHER" id="PTHR21483">
    <property type="entry name" value="RNA POLYMERASE II-ASSOCIATED PROTEIN 1"/>
    <property type="match status" value="1"/>
</dbReference>
<evidence type="ECO:0000259" key="8">
    <source>
        <dbReference type="Pfam" id="PF25766"/>
    </source>
</evidence>
<feature type="region of interest" description="Disordered" evidence="5">
    <location>
        <begin position="287"/>
        <end position="311"/>
    </location>
</feature>
<feature type="compositionally biased region" description="Polar residues" evidence="5">
    <location>
        <begin position="560"/>
        <end position="583"/>
    </location>
</feature>
<evidence type="ECO:0000259" key="7">
    <source>
        <dbReference type="Pfam" id="PF08621"/>
    </source>
</evidence>
<name>A0A0D2WQY1_CAPO3</name>
<dbReference type="PROSITE" id="PS51257">
    <property type="entry name" value="PROKAR_LIPOPROTEIN"/>
    <property type="match status" value="1"/>
</dbReference>
<comment type="similarity">
    <text evidence="2">Belongs to the RPAP1 family.</text>
</comment>
<evidence type="ECO:0000256" key="2">
    <source>
        <dbReference type="ARBA" id="ARBA00009953"/>
    </source>
</evidence>
<dbReference type="PhylomeDB" id="A0A0D2WQY1"/>
<dbReference type="PANTHER" id="PTHR21483:SF18">
    <property type="entry name" value="RNA POLYMERASE II-ASSOCIATED PROTEIN 1"/>
    <property type="match status" value="1"/>
</dbReference>
<dbReference type="OrthoDB" id="348201at2759"/>
<feature type="region of interest" description="Disordered" evidence="5">
    <location>
        <begin position="814"/>
        <end position="841"/>
    </location>
</feature>
<evidence type="ECO:0000256" key="1">
    <source>
        <dbReference type="ARBA" id="ARBA00004123"/>
    </source>
</evidence>
<organism evidence="9 10">
    <name type="scientific">Capsaspora owczarzaki (strain ATCC 30864)</name>
    <dbReference type="NCBI Taxonomy" id="595528"/>
    <lineage>
        <taxon>Eukaryota</taxon>
        <taxon>Filasterea</taxon>
        <taxon>Capsaspora</taxon>
    </lineage>
</organism>
<protein>
    <recommendedName>
        <fullName evidence="11">RNA polymerase II-associated protein 1 C-terminal domain-containing protein</fullName>
    </recommendedName>
</protein>
<evidence type="ECO:0000256" key="4">
    <source>
        <dbReference type="ARBA" id="ARBA00023242"/>
    </source>
</evidence>